<protein>
    <submittedName>
        <fullName evidence="1">Uncharacterized protein</fullName>
    </submittedName>
</protein>
<evidence type="ECO:0000313" key="2">
    <source>
        <dbReference type="Proteomes" id="UP000289152"/>
    </source>
</evidence>
<gene>
    <name evidence="1" type="ORF">M231_03419</name>
</gene>
<name>A0A4Q1BNK9_TREME</name>
<proteinExistence type="predicted"/>
<dbReference type="InParanoid" id="A0A4Q1BNK9"/>
<accession>A0A4Q1BNK9</accession>
<reference evidence="1 2" key="1">
    <citation type="submission" date="2016-06" db="EMBL/GenBank/DDBJ databases">
        <title>Evolution of pathogenesis and genome organization in the Tremellales.</title>
        <authorList>
            <person name="Cuomo C."/>
            <person name="Litvintseva A."/>
            <person name="Heitman J."/>
            <person name="Chen Y."/>
            <person name="Sun S."/>
            <person name="Springer D."/>
            <person name="Dromer F."/>
            <person name="Young S."/>
            <person name="Zeng Q."/>
            <person name="Chapman S."/>
            <person name="Gujja S."/>
            <person name="Saif S."/>
            <person name="Birren B."/>
        </authorList>
    </citation>
    <scope>NUCLEOTIDE SEQUENCE [LARGE SCALE GENOMIC DNA]</scope>
    <source>
        <strain evidence="1 2">ATCC 28783</strain>
    </source>
</reference>
<organism evidence="1 2">
    <name type="scientific">Tremella mesenterica</name>
    <name type="common">Jelly fungus</name>
    <dbReference type="NCBI Taxonomy" id="5217"/>
    <lineage>
        <taxon>Eukaryota</taxon>
        <taxon>Fungi</taxon>
        <taxon>Dikarya</taxon>
        <taxon>Basidiomycota</taxon>
        <taxon>Agaricomycotina</taxon>
        <taxon>Tremellomycetes</taxon>
        <taxon>Tremellales</taxon>
        <taxon>Tremellaceae</taxon>
        <taxon>Tremella</taxon>
    </lineage>
</organism>
<comment type="caution">
    <text evidence="1">The sequence shown here is derived from an EMBL/GenBank/DDBJ whole genome shotgun (WGS) entry which is preliminary data.</text>
</comment>
<sequence>MSITEASNDESFVLPIQSYIGFIKDLSDYATECQHDVTQGEQDSRTLAIHESTAFLADSSTVITTSHNHQILDQEIKHLQDMITEVREWCEEEENTCTFLLQRTTETVFQSPFADDCRTEITNRFITLGQQHDAYQAALQLACSNGTY</sequence>
<dbReference type="Proteomes" id="UP000289152">
    <property type="component" value="Unassembled WGS sequence"/>
</dbReference>
<dbReference type="AlphaFoldDB" id="A0A4Q1BNK9"/>
<dbReference type="EMBL" id="SDIL01000033">
    <property type="protein sequence ID" value="RXK39340.1"/>
    <property type="molecule type" value="Genomic_DNA"/>
</dbReference>
<keyword evidence="2" id="KW-1185">Reference proteome</keyword>
<evidence type="ECO:0000313" key="1">
    <source>
        <dbReference type="EMBL" id="RXK39340.1"/>
    </source>
</evidence>
<dbReference type="VEuPathDB" id="FungiDB:TREMEDRAFT_61008"/>